<feature type="transmembrane region" description="Helical" evidence="12">
    <location>
        <begin position="117"/>
        <end position="138"/>
    </location>
</feature>
<dbReference type="PANTHER" id="PTHR24223">
    <property type="entry name" value="ATP-BINDING CASSETTE SUB-FAMILY C"/>
    <property type="match status" value="1"/>
</dbReference>
<name>A0A7M5WZJ7_9CNID</name>
<feature type="compositionally biased region" description="Basic and acidic residues" evidence="11">
    <location>
        <begin position="598"/>
        <end position="608"/>
    </location>
</feature>
<evidence type="ECO:0000259" key="13">
    <source>
        <dbReference type="PROSITE" id="PS50893"/>
    </source>
</evidence>
<protein>
    <recommendedName>
        <fullName evidence="17">Multidrug resistance-associated protein 5</fullName>
    </recommendedName>
</protein>
<proteinExistence type="inferred from homology"/>
<dbReference type="Pfam" id="PF00664">
    <property type="entry name" value="ABC_membrane"/>
    <property type="match status" value="2"/>
</dbReference>
<feature type="region of interest" description="Disordered" evidence="11">
    <location>
        <begin position="574"/>
        <end position="613"/>
    </location>
</feature>
<keyword evidence="6" id="KW-0547">Nucleotide-binding</keyword>
<feature type="transmembrane region" description="Helical" evidence="12">
    <location>
        <begin position="220"/>
        <end position="249"/>
    </location>
</feature>
<organism evidence="15 16">
    <name type="scientific">Clytia hemisphaerica</name>
    <dbReference type="NCBI Taxonomy" id="252671"/>
    <lineage>
        <taxon>Eukaryota</taxon>
        <taxon>Metazoa</taxon>
        <taxon>Cnidaria</taxon>
        <taxon>Hydrozoa</taxon>
        <taxon>Hydroidolina</taxon>
        <taxon>Leptothecata</taxon>
        <taxon>Obeliida</taxon>
        <taxon>Clytiidae</taxon>
        <taxon>Clytia</taxon>
    </lineage>
</organism>
<dbReference type="PROSITE" id="PS50893">
    <property type="entry name" value="ABC_TRANSPORTER_2"/>
    <property type="match status" value="2"/>
</dbReference>
<dbReference type="Pfam" id="PF00005">
    <property type="entry name" value="ABC_tran"/>
    <property type="match status" value="2"/>
</dbReference>
<keyword evidence="3" id="KW-0813">Transport</keyword>
<dbReference type="SUPFAM" id="SSF90123">
    <property type="entry name" value="ABC transporter transmembrane region"/>
    <property type="match status" value="2"/>
</dbReference>
<dbReference type="FunFam" id="1.20.1560.10:FF:000015">
    <property type="entry name" value="multidrug resistance-associated protein 5 isoform X1"/>
    <property type="match status" value="1"/>
</dbReference>
<dbReference type="CDD" id="cd18599">
    <property type="entry name" value="ABC_6TM_MRP5_8_9_D2"/>
    <property type="match status" value="1"/>
</dbReference>
<dbReference type="InterPro" id="IPR003593">
    <property type="entry name" value="AAA+_ATPase"/>
</dbReference>
<comment type="subcellular location">
    <subcellularLocation>
        <location evidence="1">Endomembrane system</location>
        <topology evidence="1">Multi-pass membrane protein</topology>
    </subcellularLocation>
</comment>
<evidence type="ECO:0000256" key="8">
    <source>
        <dbReference type="ARBA" id="ARBA00022989"/>
    </source>
</evidence>
<keyword evidence="7" id="KW-0067">ATP-binding</keyword>
<evidence type="ECO:0000256" key="2">
    <source>
        <dbReference type="ARBA" id="ARBA00009726"/>
    </source>
</evidence>
<feature type="transmembrane region" description="Helical" evidence="12">
    <location>
        <begin position="714"/>
        <end position="742"/>
    </location>
</feature>
<dbReference type="FunFam" id="3.40.50.300:FF:000997">
    <property type="entry name" value="Multidrug resistance-associated protein 1"/>
    <property type="match status" value="1"/>
</dbReference>
<dbReference type="GO" id="GO:0140359">
    <property type="term" value="F:ABC-type transporter activity"/>
    <property type="evidence" value="ECO:0007669"/>
    <property type="project" value="InterPro"/>
</dbReference>
<accession>A0A7M5WZJ7</accession>
<keyword evidence="8 12" id="KW-1133">Transmembrane helix</keyword>
<comment type="similarity">
    <text evidence="2">Belongs to the ABC transporter superfamily. ABCC family. Conjugate transporter (TC 3.A.1.208) subfamily.</text>
</comment>
<sequence>MSKVLVSAACHAIANIAHFIAVALATRAFFDYLASDKIDMQQSVEKIAFLVCTMVIVSIFKQQAMHLGFRLGCYVKSAFLTMIYEKSLKIKSTGYKSIGEFVNLCSNDATRLYEASFFVCGAFFGPFQLLAGAIYLGFYFGKSAIIGSSVFLLHLPLSILLGRLYARKRRSVMKHSDERVKMVTEAVTFVKLIKMYAWEMPFAKKIFGLRSKERNSIQSMAFIEAFGLTLAYCLSYMAPVITIISAVYLEEEITVAKTFTMLTIFGIASSAMGFFQQGLRTGSELVVTLKRLEAFMNLEERKIGYEEPSNEDDVIELQKASFCWNNPDKTNTENSCVQEDQTLSVTEDATLLNQKDNDPQIKVLSQLHLTVKKKSLIGVCGPVGSGKSSLLMALLHEMEQLEGVCNVSKSIAYVPQQPWIMNDTLRENVLLGLPYHKERFDMICGACALDKDISDMESGDLTEIGERGINLSGGQKQRLSLARALYSDKELYLLDDPLSAVDAHVGLHIFDECIQNALRVKTVVMVTHQLQYLKDCDYVVYMKNGCFVEQGTYQDLMTNDQEFAAEIKKYTKEYENDEDNETNNAETKPHVTTGEVPSMHDDEKEKNEGPCGDEEEQKLLEKGKITSAEHKSQGAVTMGTYVTFFNYCGGFIAFFLILLTNSGGVILQIVSDYWLSYWIKNKDFSQFSNINPLVNISNTSNNLSSTIKDIDTEYYMTVYCIIAACMLLVTFASCFITVVILLRGSTLLHNAVFKALFNATMEFFDTTPSGRILNCLSKDVDEIDSYLPGKMIAAIRFFTRGFGYLFFIGVAIPWFLIPFFFICIAFLLLNHIFRKTIRAVKRIENVSRSPVFSHLSTTLQGLTSIRTFQKERHFIKLFRLHLDKNINALFYFGVSQRWYGLNMDFLCHACTLITAILVIAMRDYIPASVGALCVSYAMLSTGRLQFAFRLIADVEARFTSVERLLYYIRSVKPEDAGVCKNKTEPKTKENWPQNGCIEFEGVSLRYRDHLPFVLKETTFSINDKEKIGIVGRTGAGKSSITVAMYRLVNPSSGTIRISGVDTRQLDLDTLRRELTIIPQDPVLFIGTIRYNLDPLREFDDQQLWDALQKAHIKDMVSNLPEKLESEVLENGSNFSVGERQLICLARAALRKTKILMLDEATASIDANSDSKIQDTIKESFSNCTILTIAHRLNTIMHCDRIMVMHDGKVVEFDTPLKLLSKDSKFKEIAKAANISLSANDARM</sequence>
<keyword evidence="9 12" id="KW-0472">Membrane</keyword>
<dbReference type="FunFam" id="3.40.50.300:FF:000074">
    <property type="entry name" value="Multidrug resistance-associated protein 5 isoform 1"/>
    <property type="match status" value="1"/>
</dbReference>
<dbReference type="CDD" id="cd03244">
    <property type="entry name" value="ABCC_MRP_domain2"/>
    <property type="match status" value="1"/>
</dbReference>
<feature type="transmembrane region" description="Helical" evidence="12">
    <location>
        <begin position="255"/>
        <end position="275"/>
    </location>
</feature>
<dbReference type="GO" id="GO:0016020">
    <property type="term" value="C:membrane"/>
    <property type="evidence" value="ECO:0007669"/>
    <property type="project" value="InterPro"/>
</dbReference>
<dbReference type="InterPro" id="IPR003439">
    <property type="entry name" value="ABC_transporter-like_ATP-bd"/>
</dbReference>
<evidence type="ECO:0000256" key="1">
    <source>
        <dbReference type="ARBA" id="ARBA00004127"/>
    </source>
</evidence>
<evidence type="ECO:0000313" key="16">
    <source>
        <dbReference type="Proteomes" id="UP000594262"/>
    </source>
</evidence>
<dbReference type="Gene3D" id="3.40.50.300">
    <property type="entry name" value="P-loop containing nucleotide triphosphate hydrolases"/>
    <property type="match status" value="2"/>
</dbReference>
<dbReference type="EnsemblMetazoa" id="CLYHEMT015576.1">
    <property type="protein sequence ID" value="CLYHEMP015576.1"/>
    <property type="gene ID" value="CLYHEMG015576"/>
</dbReference>
<feature type="domain" description="ABC transmembrane type-1" evidence="14">
    <location>
        <begin position="20"/>
        <end position="284"/>
    </location>
</feature>
<evidence type="ECO:0000256" key="3">
    <source>
        <dbReference type="ARBA" id="ARBA00022448"/>
    </source>
</evidence>
<dbReference type="InterPro" id="IPR036640">
    <property type="entry name" value="ABC1_TM_sf"/>
</dbReference>
<evidence type="ECO:0000256" key="6">
    <source>
        <dbReference type="ARBA" id="ARBA00022741"/>
    </source>
</evidence>
<dbReference type="PROSITE" id="PS50929">
    <property type="entry name" value="ABC_TM1F"/>
    <property type="match status" value="2"/>
</dbReference>
<feature type="transmembrane region" description="Helical" evidence="12">
    <location>
        <begin position="804"/>
        <end position="829"/>
    </location>
</feature>
<feature type="transmembrane region" description="Helical" evidence="12">
    <location>
        <begin position="144"/>
        <end position="166"/>
    </location>
</feature>
<dbReference type="GO" id="GO:0012505">
    <property type="term" value="C:endomembrane system"/>
    <property type="evidence" value="ECO:0007669"/>
    <property type="project" value="UniProtKB-SubCell"/>
</dbReference>
<dbReference type="CDD" id="cd18579">
    <property type="entry name" value="ABC_6TM_ABCC_D1"/>
    <property type="match status" value="1"/>
</dbReference>
<evidence type="ECO:0000313" key="15">
    <source>
        <dbReference type="EnsemblMetazoa" id="CLYHEMP015576.1"/>
    </source>
</evidence>
<feature type="domain" description="ABC transporter" evidence="13">
    <location>
        <begin position="346"/>
        <end position="569"/>
    </location>
</feature>
<reference evidence="15" key="1">
    <citation type="submission" date="2021-01" db="UniProtKB">
        <authorList>
            <consortium name="EnsemblMetazoa"/>
        </authorList>
    </citation>
    <scope>IDENTIFICATION</scope>
</reference>
<evidence type="ECO:0000256" key="7">
    <source>
        <dbReference type="ARBA" id="ARBA00022840"/>
    </source>
</evidence>
<feature type="transmembrane region" description="Helical" evidence="12">
    <location>
        <begin position="644"/>
        <end position="670"/>
    </location>
</feature>
<evidence type="ECO:0000256" key="10">
    <source>
        <dbReference type="ARBA" id="ARBA00023180"/>
    </source>
</evidence>
<dbReference type="InterPro" id="IPR050173">
    <property type="entry name" value="ABC_transporter_C-like"/>
</dbReference>
<evidence type="ECO:0000256" key="12">
    <source>
        <dbReference type="SAM" id="Phobius"/>
    </source>
</evidence>
<evidence type="ECO:0000256" key="5">
    <source>
        <dbReference type="ARBA" id="ARBA00022737"/>
    </source>
</evidence>
<dbReference type="Proteomes" id="UP000594262">
    <property type="component" value="Unplaced"/>
</dbReference>
<dbReference type="AlphaFoldDB" id="A0A7M5WZJ7"/>
<dbReference type="PROSITE" id="PS00211">
    <property type="entry name" value="ABC_TRANSPORTER_1"/>
    <property type="match status" value="2"/>
</dbReference>
<keyword evidence="4 12" id="KW-0812">Transmembrane</keyword>
<dbReference type="GO" id="GO:0005524">
    <property type="term" value="F:ATP binding"/>
    <property type="evidence" value="ECO:0007669"/>
    <property type="project" value="UniProtKB-KW"/>
</dbReference>
<dbReference type="InterPro" id="IPR044746">
    <property type="entry name" value="ABCC_6TM_D1"/>
</dbReference>
<evidence type="ECO:0008006" key="17">
    <source>
        <dbReference type="Google" id="ProtNLM"/>
    </source>
</evidence>
<keyword evidence="16" id="KW-1185">Reference proteome</keyword>
<dbReference type="PANTHER" id="PTHR24223:SF447">
    <property type="entry name" value="MULTIDRUG RESISTANCE-ASSOCIATED PROTEIN 5"/>
    <property type="match status" value="1"/>
</dbReference>
<dbReference type="InterPro" id="IPR011527">
    <property type="entry name" value="ABC1_TM_dom"/>
</dbReference>
<evidence type="ECO:0000256" key="11">
    <source>
        <dbReference type="SAM" id="MobiDB-lite"/>
    </source>
</evidence>
<dbReference type="InterPro" id="IPR017871">
    <property type="entry name" value="ABC_transporter-like_CS"/>
</dbReference>
<dbReference type="SMART" id="SM00382">
    <property type="entry name" value="AAA"/>
    <property type="match status" value="2"/>
</dbReference>
<keyword evidence="5" id="KW-0677">Repeat</keyword>
<dbReference type="SUPFAM" id="SSF52540">
    <property type="entry name" value="P-loop containing nucleoside triphosphate hydrolases"/>
    <property type="match status" value="2"/>
</dbReference>
<dbReference type="InterPro" id="IPR027417">
    <property type="entry name" value="P-loop_NTPase"/>
</dbReference>
<feature type="domain" description="ABC transporter" evidence="13">
    <location>
        <begin position="997"/>
        <end position="1231"/>
    </location>
</feature>
<keyword evidence="10" id="KW-0325">Glycoprotein</keyword>
<evidence type="ECO:0000256" key="4">
    <source>
        <dbReference type="ARBA" id="ARBA00022692"/>
    </source>
</evidence>
<dbReference type="OrthoDB" id="6500128at2759"/>
<dbReference type="CDD" id="cd03250">
    <property type="entry name" value="ABCC_MRP_domain1"/>
    <property type="match status" value="1"/>
</dbReference>
<evidence type="ECO:0000259" key="14">
    <source>
        <dbReference type="PROSITE" id="PS50929"/>
    </source>
</evidence>
<feature type="domain" description="ABC transmembrane type-1" evidence="14">
    <location>
        <begin position="655"/>
        <end position="956"/>
    </location>
</feature>
<dbReference type="GO" id="GO:0016887">
    <property type="term" value="F:ATP hydrolysis activity"/>
    <property type="evidence" value="ECO:0007669"/>
    <property type="project" value="InterPro"/>
</dbReference>
<feature type="transmembrane region" description="Helical" evidence="12">
    <location>
        <begin position="43"/>
        <end position="60"/>
    </location>
</feature>
<evidence type="ECO:0000256" key="9">
    <source>
        <dbReference type="ARBA" id="ARBA00023136"/>
    </source>
</evidence>
<dbReference type="Gene3D" id="1.20.1560.10">
    <property type="entry name" value="ABC transporter type 1, transmembrane domain"/>
    <property type="match status" value="2"/>
</dbReference>